<dbReference type="RefSeq" id="WP_190257749.1">
    <property type="nucleotide sequence ID" value="NZ_BMPI01000109.1"/>
</dbReference>
<feature type="transmembrane region" description="Helical" evidence="7">
    <location>
        <begin position="43"/>
        <end position="66"/>
    </location>
</feature>
<proteinExistence type="predicted"/>
<protein>
    <submittedName>
        <fullName evidence="9">MFS transporter</fullName>
    </submittedName>
</protein>
<dbReference type="PRINTS" id="PR01035">
    <property type="entry name" value="TCRTETA"/>
</dbReference>
<organism evidence="9 10">
    <name type="scientific">Dactylosporangium sucinum</name>
    <dbReference type="NCBI Taxonomy" id="1424081"/>
    <lineage>
        <taxon>Bacteria</taxon>
        <taxon>Bacillati</taxon>
        <taxon>Actinomycetota</taxon>
        <taxon>Actinomycetes</taxon>
        <taxon>Micromonosporales</taxon>
        <taxon>Micromonosporaceae</taxon>
        <taxon>Dactylosporangium</taxon>
    </lineage>
</organism>
<dbReference type="SUPFAM" id="SSF103473">
    <property type="entry name" value="MFS general substrate transporter"/>
    <property type="match status" value="1"/>
</dbReference>
<dbReference type="Proteomes" id="UP000642070">
    <property type="component" value="Unassembled WGS sequence"/>
</dbReference>
<dbReference type="InterPro" id="IPR050171">
    <property type="entry name" value="MFS_Transporters"/>
</dbReference>
<feature type="transmembrane region" description="Helical" evidence="7">
    <location>
        <begin position="12"/>
        <end position="37"/>
    </location>
</feature>
<gene>
    <name evidence="9" type="ORF">GCM10007977_106110</name>
</gene>
<evidence type="ECO:0000256" key="4">
    <source>
        <dbReference type="ARBA" id="ARBA00022692"/>
    </source>
</evidence>
<evidence type="ECO:0000259" key="8">
    <source>
        <dbReference type="PROSITE" id="PS50850"/>
    </source>
</evidence>
<evidence type="ECO:0000256" key="6">
    <source>
        <dbReference type="ARBA" id="ARBA00023136"/>
    </source>
</evidence>
<keyword evidence="2" id="KW-0813">Transport</keyword>
<feature type="transmembrane region" description="Helical" evidence="7">
    <location>
        <begin position="253"/>
        <end position="275"/>
    </location>
</feature>
<keyword evidence="4 7" id="KW-0812">Transmembrane</keyword>
<feature type="transmembrane region" description="Helical" evidence="7">
    <location>
        <begin position="351"/>
        <end position="373"/>
    </location>
</feature>
<dbReference type="AlphaFoldDB" id="A0A917X6I8"/>
<dbReference type="PANTHER" id="PTHR23517:SF2">
    <property type="entry name" value="MULTIDRUG RESISTANCE PROTEIN MDTH"/>
    <property type="match status" value="1"/>
</dbReference>
<dbReference type="InterPro" id="IPR020846">
    <property type="entry name" value="MFS_dom"/>
</dbReference>
<dbReference type="InterPro" id="IPR011701">
    <property type="entry name" value="MFS"/>
</dbReference>
<dbReference type="PROSITE" id="PS50850">
    <property type="entry name" value="MFS"/>
    <property type="match status" value="1"/>
</dbReference>
<evidence type="ECO:0000256" key="7">
    <source>
        <dbReference type="SAM" id="Phobius"/>
    </source>
</evidence>
<dbReference type="InterPro" id="IPR001958">
    <property type="entry name" value="Tet-R_TetA/multi-R_MdtG-like"/>
</dbReference>
<name>A0A917X6I8_9ACTN</name>
<keyword evidence="3" id="KW-1003">Cell membrane</keyword>
<reference evidence="9" key="2">
    <citation type="submission" date="2020-09" db="EMBL/GenBank/DDBJ databases">
        <authorList>
            <person name="Sun Q."/>
            <person name="Ohkuma M."/>
        </authorList>
    </citation>
    <scope>NUCLEOTIDE SEQUENCE</scope>
    <source>
        <strain evidence="9">JCM 19831</strain>
    </source>
</reference>
<keyword evidence="5 7" id="KW-1133">Transmembrane helix</keyword>
<evidence type="ECO:0000256" key="3">
    <source>
        <dbReference type="ARBA" id="ARBA00022475"/>
    </source>
</evidence>
<dbReference type="Pfam" id="PF07690">
    <property type="entry name" value="MFS_1"/>
    <property type="match status" value="1"/>
</dbReference>
<dbReference type="InterPro" id="IPR036259">
    <property type="entry name" value="MFS_trans_sf"/>
</dbReference>
<keyword evidence="6 7" id="KW-0472">Membrane</keyword>
<evidence type="ECO:0000256" key="2">
    <source>
        <dbReference type="ARBA" id="ARBA00022448"/>
    </source>
</evidence>
<evidence type="ECO:0000313" key="9">
    <source>
        <dbReference type="EMBL" id="GGM86988.1"/>
    </source>
</evidence>
<dbReference type="PANTHER" id="PTHR23517">
    <property type="entry name" value="RESISTANCE PROTEIN MDTM, PUTATIVE-RELATED-RELATED"/>
    <property type="match status" value="1"/>
</dbReference>
<feature type="domain" description="Major facilitator superfamily (MFS) profile" evidence="8">
    <location>
        <begin position="1"/>
        <end position="404"/>
    </location>
</feature>
<feature type="transmembrane region" description="Helical" evidence="7">
    <location>
        <begin position="170"/>
        <end position="192"/>
    </location>
</feature>
<feature type="transmembrane region" description="Helical" evidence="7">
    <location>
        <begin position="379"/>
        <end position="399"/>
    </location>
</feature>
<evidence type="ECO:0000256" key="1">
    <source>
        <dbReference type="ARBA" id="ARBA00004651"/>
    </source>
</evidence>
<dbReference type="EMBL" id="BMPI01000109">
    <property type="protein sequence ID" value="GGM86988.1"/>
    <property type="molecule type" value="Genomic_DNA"/>
</dbReference>
<keyword evidence="10" id="KW-1185">Reference proteome</keyword>
<dbReference type="Gene3D" id="1.20.1250.20">
    <property type="entry name" value="MFS general substrate transporter like domains"/>
    <property type="match status" value="1"/>
</dbReference>
<dbReference type="GO" id="GO:0022857">
    <property type="term" value="F:transmembrane transporter activity"/>
    <property type="evidence" value="ECO:0007669"/>
    <property type="project" value="InterPro"/>
</dbReference>
<comment type="caution">
    <text evidence="9">The sequence shown here is derived from an EMBL/GenBank/DDBJ whole genome shotgun (WGS) entry which is preliminary data.</text>
</comment>
<sequence>MFDRAALGKRGTVPLVVALAVDMIGSGLFMPISLLYFTAVTHIPLTTVGLLMSAATLATLPLPVLIGYLADRWNPRDLVLVAQVLQAAGFAMYRWVDGPIAILAVVVVVAVGQRVFWSSFFTLVAGLAEPGEERRLNDQRFALVGMVQAAGTGLGALVGGLVLVDASVSTYRLVALANAVSFAVSALLLTLVPRGARRAPQDAPQAASGGGYRVLLRDRPYLLLIAANTVFALCSVMVGIAVPVYIIEGAPSLKWLIGPLLAVNTLLLATGQGLVVRWARPLSRVRAMVVAGVLWLLWSVAFAAALQVPAVVLLPYLLISMVFYAGAELLHAPISNALAAAAAPEHVRGRYLAVFQYCFTIANIVAPTFFTVLYAHGAALPWIVLGALTAVATAAMFLLEKRLPAEEPVSVTSA</sequence>
<feature type="transmembrane region" description="Helical" evidence="7">
    <location>
        <begin position="287"/>
        <end position="306"/>
    </location>
</feature>
<feature type="transmembrane region" description="Helical" evidence="7">
    <location>
        <begin position="312"/>
        <end position="330"/>
    </location>
</feature>
<reference evidence="9" key="1">
    <citation type="journal article" date="2014" name="Int. J. Syst. Evol. Microbiol.">
        <title>Complete genome sequence of Corynebacterium casei LMG S-19264T (=DSM 44701T), isolated from a smear-ripened cheese.</title>
        <authorList>
            <consortium name="US DOE Joint Genome Institute (JGI-PGF)"/>
            <person name="Walter F."/>
            <person name="Albersmeier A."/>
            <person name="Kalinowski J."/>
            <person name="Ruckert C."/>
        </authorList>
    </citation>
    <scope>NUCLEOTIDE SEQUENCE</scope>
    <source>
        <strain evidence="9">JCM 19831</strain>
    </source>
</reference>
<evidence type="ECO:0000313" key="10">
    <source>
        <dbReference type="Proteomes" id="UP000642070"/>
    </source>
</evidence>
<evidence type="ECO:0000256" key="5">
    <source>
        <dbReference type="ARBA" id="ARBA00022989"/>
    </source>
</evidence>
<comment type="subcellular location">
    <subcellularLocation>
        <location evidence="1">Cell membrane</location>
        <topology evidence="1">Multi-pass membrane protein</topology>
    </subcellularLocation>
</comment>
<accession>A0A917X6I8</accession>
<dbReference type="GO" id="GO:0005886">
    <property type="term" value="C:plasma membrane"/>
    <property type="evidence" value="ECO:0007669"/>
    <property type="project" value="UniProtKB-SubCell"/>
</dbReference>
<feature type="transmembrane region" description="Helical" evidence="7">
    <location>
        <begin position="221"/>
        <end position="247"/>
    </location>
</feature>
<feature type="transmembrane region" description="Helical" evidence="7">
    <location>
        <begin position="140"/>
        <end position="164"/>
    </location>
</feature>